<dbReference type="Pfam" id="PF07992">
    <property type="entry name" value="Pyr_redox_2"/>
    <property type="match status" value="1"/>
</dbReference>
<dbReference type="AlphaFoldDB" id="A0A532UUP2"/>
<keyword evidence="9" id="KW-0411">Iron-sulfur</keyword>
<comment type="cofactor">
    <cofactor evidence="1">
        <name>FMN</name>
        <dbReference type="ChEBI" id="CHEBI:58210"/>
    </cofactor>
</comment>
<sequence length="648" mass="71429">MLPGEKKYPHIFSPGRIGKMETKNRIKYASTETNFNYGDGFVSEKEIAYMEAQARGGAGMVTTQGAYTDHSAEGKGYVGMMGIWDDKFIPGLKKIADAIHRYDSKAVLQLMHCGRVGGVELDYTVGPSVVPQKIPRFREPREMTVEDIQRAVQEHVDGAIRTVEADFDAVEISGIVGYLVSNFNSKYTNKRTDEYGGSVAGRARFMREIVEGIRKSVGPDFPIIIRLCGEELLDDRGGNTPEECLEIIKIAETAGIDCLSVTVGWQESAETVISRDRAMGSWLYIAEKMKNNLKVPISMAYRLFTPEIPDQAIADGKLDFWESCRAMIADPMLPVKIMEDRQDEILPCMACNICLARLFRDAELNCMVRPSLGHETEPEYGFYGFAKTEKPKKILIVGAGVAGLQAAAVAAEKGHEVSVYEKADKLGGQLEAASHGPGGDEEFMRLIDHFAFMTERYGGKIHKNHEVTDEFIKEQNPDVTIIATGAEPERPDVPGADLPHVVSCLDVLTGGVDIGDKVLVLGDLGVTISTTLYIIHHFPDKQVSTLSGVKKLGRDVNPSYIWRYIKKLKKSGVVQYPVHTLLEIKPSEVIAKAPDGKEVRIPVDTVVLSSMASYTPLKVKDANTIGDAKMTRRANSALLDGFRMGMRL</sequence>
<dbReference type="Gene3D" id="3.20.20.70">
    <property type="entry name" value="Aldolase class I"/>
    <property type="match status" value="1"/>
</dbReference>
<dbReference type="PANTHER" id="PTHR42917">
    <property type="entry name" value="2,4-DIENOYL-COA REDUCTASE"/>
    <property type="match status" value="1"/>
</dbReference>
<dbReference type="InterPro" id="IPR036188">
    <property type="entry name" value="FAD/NAD-bd_sf"/>
</dbReference>
<dbReference type="Gene3D" id="3.50.50.60">
    <property type="entry name" value="FAD/NAD(P)-binding domain"/>
    <property type="match status" value="1"/>
</dbReference>
<dbReference type="CDD" id="cd02803">
    <property type="entry name" value="OYE_like_FMN_family"/>
    <property type="match status" value="1"/>
</dbReference>
<protein>
    <submittedName>
        <fullName evidence="12">NADH oxidase</fullName>
    </submittedName>
</protein>
<evidence type="ECO:0000256" key="4">
    <source>
        <dbReference type="ARBA" id="ARBA00022630"/>
    </source>
</evidence>
<dbReference type="InterPro" id="IPR013785">
    <property type="entry name" value="Aldolase_TIM"/>
</dbReference>
<accession>A0A532UUP2</accession>
<evidence type="ECO:0000256" key="1">
    <source>
        <dbReference type="ARBA" id="ARBA00001917"/>
    </source>
</evidence>
<dbReference type="PRINTS" id="PR00368">
    <property type="entry name" value="FADPNR"/>
</dbReference>
<proteinExistence type="inferred from homology"/>
<dbReference type="EMBL" id="NJBN01000009">
    <property type="protein sequence ID" value="TKJ38582.1"/>
    <property type="molecule type" value="Genomic_DNA"/>
</dbReference>
<feature type="domain" description="NADH:flavin oxidoreductase/NADH oxidase N-terminal" evidence="10">
    <location>
        <begin position="11"/>
        <end position="344"/>
    </location>
</feature>
<dbReference type="PRINTS" id="PR00411">
    <property type="entry name" value="PNDRDTASEI"/>
</dbReference>
<evidence type="ECO:0000256" key="3">
    <source>
        <dbReference type="ARBA" id="ARBA00011048"/>
    </source>
</evidence>
<dbReference type="InterPro" id="IPR023753">
    <property type="entry name" value="FAD/NAD-binding_dom"/>
</dbReference>
<evidence type="ECO:0000256" key="6">
    <source>
        <dbReference type="ARBA" id="ARBA00022723"/>
    </source>
</evidence>
<dbReference type="PANTHER" id="PTHR42917:SF2">
    <property type="entry name" value="2,4-DIENOYL-COA REDUCTASE [(2E)-ENOYL-COA-PRODUCING]"/>
    <property type="match status" value="1"/>
</dbReference>
<organism evidence="12 13">
    <name type="scientific">candidate division LCP-89 bacterium B3_LCP</name>
    <dbReference type="NCBI Taxonomy" id="2012998"/>
    <lineage>
        <taxon>Bacteria</taxon>
        <taxon>Pseudomonadati</taxon>
        <taxon>Bacteria division LCP-89</taxon>
    </lineage>
</organism>
<reference evidence="12 13" key="1">
    <citation type="submission" date="2017-06" db="EMBL/GenBank/DDBJ databases">
        <title>Novel microbial phyla capable of carbon fixation and sulfur reduction in deep-sea sediments.</title>
        <authorList>
            <person name="Huang J."/>
            <person name="Baker B."/>
            <person name="Wang Y."/>
        </authorList>
    </citation>
    <scope>NUCLEOTIDE SEQUENCE [LARGE SCALE GENOMIC DNA]</scope>
    <source>
        <strain evidence="12">B3_LCP</strain>
    </source>
</reference>
<feature type="domain" description="FAD/NAD(P)-binding" evidence="11">
    <location>
        <begin position="393"/>
        <end position="609"/>
    </location>
</feature>
<comment type="cofactor">
    <cofactor evidence="2">
        <name>[4Fe-4S] cluster</name>
        <dbReference type="ChEBI" id="CHEBI:49883"/>
    </cofactor>
</comment>
<evidence type="ECO:0000256" key="8">
    <source>
        <dbReference type="ARBA" id="ARBA00023004"/>
    </source>
</evidence>
<dbReference type="GO" id="GO:0010181">
    <property type="term" value="F:FMN binding"/>
    <property type="evidence" value="ECO:0007669"/>
    <property type="project" value="InterPro"/>
</dbReference>
<evidence type="ECO:0000313" key="13">
    <source>
        <dbReference type="Proteomes" id="UP000319619"/>
    </source>
</evidence>
<evidence type="ECO:0000256" key="2">
    <source>
        <dbReference type="ARBA" id="ARBA00001966"/>
    </source>
</evidence>
<dbReference type="GO" id="GO:0046872">
    <property type="term" value="F:metal ion binding"/>
    <property type="evidence" value="ECO:0007669"/>
    <property type="project" value="UniProtKB-KW"/>
</dbReference>
<evidence type="ECO:0000259" key="10">
    <source>
        <dbReference type="Pfam" id="PF00724"/>
    </source>
</evidence>
<keyword evidence="5" id="KW-0288">FMN</keyword>
<dbReference type="Proteomes" id="UP000319619">
    <property type="component" value="Unassembled WGS sequence"/>
</dbReference>
<keyword evidence="6" id="KW-0479">Metal-binding</keyword>
<comment type="similarity">
    <text evidence="3">In the N-terminal section; belongs to the NADH:flavin oxidoreductase/NADH oxidase family.</text>
</comment>
<keyword evidence="7" id="KW-0560">Oxidoreductase</keyword>
<evidence type="ECO:0000259" key="11">
    <source>
        <dbReference type="Pfam" id="PF07992"/>
    </source>
</evidence>
<dbReference type="Pfam" id="PF00724">
    <property type="entry name" value="Oxidored_FMN"/>
    <property type="match status" value="1"/>
</dbReference>
<evidence type="ECO:0000313" key="12">
    <source>
        <dbReference type="EMBL" id="TKJ38582.1"/>
    </source>
</evidence>
<keyword evidence="4" id="KW-0285">Flavoprotein</keyword>
<evidence type="ECO:0000256" key="7">
    <source>
        <dbReference type="ARBA" id="ARBA00023002"/>
    </source>
</evidence>
<evidence type="ECO:0000256" key="5">
    <source>
        <dbReference type="ARBA" id="ARBA00022643"/>
    </source>
</evidence>
<dbReference type="SUPFAM" id="SSF51395">
    <property type="entry name" value="FMN-linked oxidoreductases"/>
    <property type="match status" value="1"/>
</dbReference>
<keyword evidence="8" id="KW-0408">Iron</keyword>
<dbReference type="GO" id="GO:0016491">
    <property type="term" value="F:oxidoreductase activity"/>
    <property type="evidence" value="ECO:0007669"/>
    <property type="project" value="UniProtKB-KW"/>
</dbReference>
<evidence type="ECO:0000256" key="9">
    <source>
        <dbReference type="ARBA" id="ARBA00023014"/>
    </source>
</evidence>
<dbReference type="Gene3D" id="3.40.50.720">
    <property type="entry name" value="NAD(P)-binding Rossmann-like Domain"/>
    <property type="match status" value="1"/>
</dbReference>
<dbReference type="SUPFAM" id="SSF51971">
    <property type="entry name" value="Nucleotide-binding domain"/>
    <property type="match status" value="1"/>
</dbReference>
<name>A0A532UUP2_UNCL8</name>
<gene>
    <name evidence="12" type="ORF">CEE37_12530</name>
</gene>
<dbReference type="InterPro" id="IPR051793">
    <property type="entry name" value="NADH:flavin_oxidoreductase"/>
</dbReference>
<comment type="caution">
    <text evidence="12">The sequence shown here is derived from an EMBL/GenBank/DDBJ whole genome shotgun (WGS) entry which is preliminary data.</text>
</comment>
<dbReference type="InterPro" id="IPR001155">
    <property type="entry name" value="OxRdtase_FMN_N"/>
</dbReference>
<dbReference type="GO" id="GO:0051536">
    <property type="term" value="F:iron-sulfur cluster binding"/>
    <property type="evidence" value="ECO:0007669"/>
    <property type="project" value="UniProtKB-KW"/>
</dbReference>